<organism evidence="4 5">
    <name type="scientific">Cephalotus follicularis</name>
    <name type="common">Albany pitcher plant</name>
    <dbReference type="NCBI Taxonomy" id="3775"/>
    <lineage>
        <taxon>Eukaryota</taxon>
        <taxon>Viridiplantae</taxon>
        <taxon>Streptophyta</taxon>
        <taxon>Embryophyta</taxon>
        <taxon>Tracheophyta</taxon>
        <taxon>Spermatophyta</taxon>
        <taxon>Magnoliopsida</taxon>
        <taxon>eudicotyledons</taxon>
        <taxon>Gunneridae</taxon>
        <taxon>Pentapetalae</taxon>
        <taxon>rosids</taxon>
        <taxon>fabids</taxon>
        <taxon>Oxalidales</taxon>
        <taxon>Cephalotaceae</taxon>
        <taxon>Cephalotus</taxon>
    </lineage>
</organism>
<comment type="caution">
    <text evidence="4">The sequence shown here is derived from an EMBL/GenBank/DDBJ whole genome shotgun (WGS) entry which is preliminary data.</text>
</comment>
<dbReference type="InterPro" id="IPR036769">
    <property type="entry name" value="Ribosomal_uL11_C_sf"/>
</dbReference>
<dbReference type="OrthoDB" id="10250051at2759"/>
<evidence type="ECO:0000256" key="2">
    <source>
        <dbReference type="ARBA" id="ARBA00022980"/>
    </source>
</evidence>
<evidence type="ECO:0000256" key="1">
    <source>
        <dbReference type="ARBA" id="ARBA00010537"/>
    </source>
</evidence>
<dbReference type="EMBL" id="BDDD01001187">
    <property type="protein sequence ID" value="GAV74124.1"/>
    <property type="molecule type" value="Genomic_DNA"/>
</dbReference>
<dbReference type="GO" id="GO:0006412">
    <property type="term" value="P:translation"/>
    <property type="evidence" value="ECO:0007669"/>
    <property type="project" value="InterPro"/>
</dbReference>
<dbReference type="GO" id="GO:0022625">
    <property type="term" value="C:cytosolic large ribosomal subunit"/>
    <property type="evidence" value="ECO:0007669"/>
    <property type="project" value="TreeGrafter"/>
</dbReference>
<dbReference type="Proteomes" id="UP000187406">
    <property type="component" value="Unassembled WGS sequence"/>
</dbReference>
<keyword evidence="5" id="KW-1185">Reference proteome</keyword>
<dbReference type="STRING" id="3775.A0A1Q3C1I8"/>
<dbReference type="GO" id="GO:0003735">
    <property type="term" value="F:structural constituent of ribosome"/>
    <property type="evidence" value="ECO:0007669"/>
    <property type="project" value="InterPro"/>
</dbReference>
<evidence type="ECO:0000313" key="4">
    <source>
        <dbReference type="EMBL" id="GAV74124.1"/>
    </source>
</evidence>
<evidence type="ECO:0000313" key="5">
    <source>
        <dbReference type="Proteomes" id="UP000187406"/>
    </source>
</evidence>
<protein>
    <recommendedName>
        <fullName evidence="6">Ribosomal_L11 domain-containing protein</fullName>
    </recommendedName>
</protein>
<dbReference type="InParanoid" id="A0A1Q3C1I8"/>
<evidence type="ECO:0008006" key="6">
    <source>
        <dbReference type="Google" id="ProtNLM"/>
    </source>
</evidence>
<evidence type="ECO:0000256" key="3">
    <source>
        <dbReference type="ARBA" id="ARBA00023274"/>
    </source>
</evidence>
<name>A0A1Q3C1I8_CEPFO</name>
<reference evidence="5" key="1">
    <citation type="submission" date="2016-04" db="EMBL/GenBank/DDBJ databases">
        <title>Cephalotus genome sequencing.</title>
        <authorList>
            <person name="Fukushima K."/>
            <person name="Hasebe M."/>
            <person name="Fang X."/>
        </authorList>
    </citation>
    <scope>NUCLEOTIDE SEQUENCE [LARGE SCALE GENOMIC DNA]</scope>
    <source>
        <strain evidence="5">cv. St1</strain>
    </source>
</reference>
<dbReference type="InterPro" id="IPR000911">
    <property type="entry name" value="Ribosomal_uL11"/>
</dbReference>
<accession>A0A1Q3C1I8</accession>
<dbReference type="PANTHER" id="PTHR11661">
    <property type="entry name" value="60S RIBOSOMAL PROTEIN L12"/>
    <property type="match status" value="1"/>
</dbReference>
<comment type="similarity">
    <text evidence="1">Belongs to the universal ribosomal protein uL11 family.</text>
</comment>
<keyword evidence="3" id="KW-0687">Ribonucleoprotein</keyword>
<keyword evidence="2" id="KW-0689">Ribosomal protein</keyword>
<dbReference type="AlphaFoldDB" id="A0A1Q3C1I8"/>
<sequence length="123" mass="14181">WKQIKLPDNDRRAHKQSKVSLVPSTAAFVIKTLKEPERDRKNTKNIKHNGENDVTGSPFKLRLLQMAKVFIGSVKEILSTCVSIGCTVDRKNPKDLPHENCCIFLDNKRDYVDGVRIFHLKYF</sequence>
<dbReference type="GO" id="GO:0070180">
    <property type="term" value="F:large ribosomal subunit rRNA binding"/>
    <property type="evidence" value="ECO:0007669"/>
    <property type="project" value="TreeGrafter"/>
</dbReference>
<dbReference type="PANTHER" id="PTHR11661:SF2">
    <property type="entry name" value="LARGE RIBOSOMAL SUBUNIT PROTEIN UL11"/>
    <property type="match status" value="1"/>
</dbReference>
<dbReference type="Gene3D" id="1.10.10.250">
    <property type="entry name" value="Ribosomal protein L11, C-terminal domain"/>
    <property type="match status" value="1"/>
</dbReference>
<gene>
    <name evidence="4" type="ORF">CFOL_v3_17605</name>
</gene>
<feature type="non-terminal residue" evidence="4">
    <location>
        <position position="1"/>
    </location>
</feature>
<proteinExistence type="inferred from homology"/>